<comment type="subcellular location">
    <subcellularLocation>
        <location evidence="1">Membrane</location>
        <topology evidence="1">Lipid-anchor</topology>
    </subcellularLocation>
</comment>
<comment type="caution">
    <text evidence="11">The sequence shown here is derived from an EMBL/GenBank/DDBJ whole genome shotgun (WGS) entry which is preliminary data.</text>
</comment>
<dbReference type="EMBL" id="BSSQ01000016">
    <property type="protein sequence ID" value="GLX69887.1"/>
    <property type="molecule type" value="Genomic_DNA"/>
</dbReference>
<evidence type="ECO:0000256" key="7">
    <source>
        <dbReference type="ARBA" id="ARBA00023288"/>
    </source>
</evidence>
<evidence type="ECO:0000313" key="12">
    <source>
        <dbReference type="Proteomes" id="UP001157114"/>
    </source>
</evidence>
<gene>
    <name evidence="11" type="ORF">MU1_42330</name>
</gene>
<evidence type="ECO:0000256" key="6">
    <source>
        <dbReference type="ARBA" id="ARBA00023139"/>
    </source>
</evidence>
<evidence type="ECO:0000313" key="11">
    <source>
        <dbReference type="EMBL" id="GLX69887.1"/>
    </source>
</evidence>
<dbReference type="Pfam" id="PF05504">
    <property type="entry name" value="Spore_GerAC"/>
    <property type="match status" value="1"/>
</dbReference>
<evidence type="ECO:0000256" key="1">
    <source>
        <dbReference type="ARBA" id="ARBA00004635"/>
    </source>
</evidence>
<dbReference type="RefSeq" id="WP_284240655.1">
    <property type="nucleotide sequence ID" value="NZ_BSSQ01000016.1"/>
</dbReference>
<evidence type="ECO:0000256" key="3">
    <source>
        <dbReference type="ARBA" id="ARBA00022544"/>
    </source>
</evidence>
<sequence length="382" mass="42983">MRIFIGKIIVFLLAASLLPSCANSRDIQNLAYVTVLGIDYVDGEFRTYVQVLNFSNIARSESTQLGKKVPVWVGMGRGDTLALALADTNATSQFPLFWGHLKTVVLGENVLKRGGKETYGTLNRHYEVRYNVLVFGTKDKLEDILTQKSIFNLSPLDSIIYTSVQNRSQSPYVLASYGNRLIANMNEPGNSFYMPSISINRNTWLEDKSPRGMFEMDGAFFFDKGQLVNWLSVEELKGLRWATKDINKTLLQIPLEDDQKGAVQFAHPHMRVTPKLSSGGDAKFDLKVTAKGTIREAFNTPIHELEKKAQEAIEAEIRQTFRNGLAKHCDPFKLEETLYRRNPAAFHKLTQGGSFFLTEQSLGSVQVKVKIISTGKYKEIVK</sequence>
<keyword evidence="6" id="KW-0564">Palmitate</keyword>
<dbReference type="InterPro" id="IPR046953">
    <property type="entry name" value="Spore_GerAC-like_C"/>
</dbReference>
<dbReference type="Proteomes" id="UP001157114">
    <property type="component" value="Unassembled WGS sequence"/>
</dbReference>
<evidence type="ECO:0000256" key="4">
    <source>
        <dbReference type="ARBA" id="ARBA00022729"/>
    </source>
</evidence>
<reference evidence="11 12" key="1">
    <citation type="submission" date="2023-03" db="EMBL/GenBank/DDBJ databases">
        <title>Draft genome sequence of the bacteria which degrade cell wall of Tricholomamatutake.</title>
        <authorList>
            <person name="Konishi Y."/>
            <person name="Fukuta Y."/>
            <person name="Shirasaka N."/>
        </authorList>
    </citation>
    <scope>NUCLEOTIDE SEQUENCE [LARGE SCALE GENOMIC DNA]</scope>
    <source>
        <strain evidence="12">mu1</strain>
    </source>
</reference>
<dbReference type="PANTHER" id="PTHR35789:SF1">
    <property type="entry name" value="SPORE GERMINATION PROTEIN B3"/>
    <property type="match status" value="1"/>
</dbReference>
<accession>A0ABQ6GJT8</accession>
<evidence type="ECO:0000256" key="2">
    <source>
        <dbReference type="ARBA" id="ARBA00007886"/>
    </source>
</evidence>
<feature type="domain" description="Spore germination protein N-terminal" evidence="10">
    <location>
        <begin position="23"/>
        <end position="199"/>
    </location>
</feature>
<dbReference type="NCBIfam" id="TIGR02887">
    <property type="entry name" value="spore_ger_x_C"/>
    <property type="match status" value="1"/>
</dbReference>
<keyword evidence="7" id="KW-0449">Lipoprotein</keyword>
<comment type="similarity">
    <text evidence="2">Belongs to the GerABKC lipoprotein family.</text>
</comment>
<evidence type="ECO:0000259" key="10">
    <source>
        <dbReference type="Pfam" id="PF25198"/>
    </source>
</evidence>
<feature type="chain" id="PRO_5045401222" description="Ger(X)C family spore germination protein" evidence="8">
    <location>
        <begin position="23"/>
        <end position="382"/>
    </location>
</feature>
<dbReference type="Pfam" id="PF25198">
    <property type="entry name" value="Spore_GerAC_N"/>
    <property type="match status" value="1"/>
</dbReference>
<organism evidence="11 12">
    <name type="scientific">Paenibacillus glycanilyticus</name>
    <dbReference type="NCBI Taxonomy" id="126569"/>
    <lineage>
        <taxon>Bacteria</taxon>
        <taxon>Bacillati</taxon>
        <taxon>Bacillota</taxon>
        <taxon>Bacilli</taxon>
        <taxon>Bacillales</taxon>
        <taxon>Paenibacillaceae</taxon>
        <taxon>Paenibacillus</taxon>
    </lineage>
</organism>
<feature type="signal peptide" evidence="8">
    <location>
        <begin position="1"/>
        <end position="22"/>
    </location>
</feature>
<dbReference type="PANTHER" id="PTHR35789">
    <property type="entry name" value="SPORE GERMINATION PROTEIN B3"/>
    <property type="match status" value="1"/>
</dbReference>
<keyword evidence="3" id="KW-0309">Germination</keyword>
<protein>
    <recommendedName>
        <fullName evidence="13">Ger(X)C family spore germination protein</fullName>
    </recommendedName>
</protein>
<feature type="domain" description="Spore germination GerAC-like C-terminal" evidence="9">
    <location>
        <begin position="218"/>
        <end position="375"/>
    </location>
</feature>
<evidence type="ECO:0000256" key="5">
    <source>
        <dbReference type="ARBA" id="ARBA00023136"/>
    </source>
</evidence>
<dbReference type="Gene3D" id="3.30.300.210">
    <property type="entry name" value="Nutrient germinant receptor protein C, domain 3"/>
    <property type="match status" value="1"/>
</dbReference>
<name>A0ABQ6GJT8_9BACL</name>
<evidence type="ECO:0008006" key="13">
    <source>
        <dbReference type="Google" id="ProtNLM"/>
    </source>
</evidence>
<keyword evidence="5" id="KW-0472">Membrane</keyword>
<keyword evidence="4 8" id="KW-0732">Signal</keyword>
<keyword evidence="12" id="KW-1185">Reference proteome</keyword>
<dbReference type="InterPro" id="IPR057336">
    <property type="entry name" value="GerAC_N"/>
</dbReference>
<dbReference type="InterPro" id="IPR008844">
    <property type="entry name" value="Spore_GerAC-like"/>
</dbReference>
<dbReference type="InterPro" id="IPR038501">
    <property type="entry name" value="Spore_GerAC_C_sf"/>
</dbReference>
<evidence type="ECO:0000256" key="8">
    <source>
        <dbReference type="SAM" id="SignalP"/>
    </source>
</evidence>
<evidence type="ECO:0000259" key="9">
    <source>
        <dbReference type="Pfam" id="PF05504"/>
    </source>
</evidence>
<proteinExistence type="inferred from homology"/>